<sequence length="227" mass="25576">MGYDFWFLDMVSRIGLGLTILLQGSDGHTTGISQWQSSWDGFLAESWEACSTKRADAVEDLVAAIEEDLEKFSKRTVKVDLDLGNYERFLDIKLTYAIQEWIERVGVIPVDGKDGPPDVCVIELGGTIGDIESMPFIEALGQFSRRDQKAHEAILKQLNLLGVPKEPILEEWTSRAQLCDMLHDPNCHCWKIYKPSRCLSLFIEGGCSKINYQVKKSSSLQSMLQVN</sequence>
<keyword evidence="2" id="KW-1185">Reference proteome</keyword>
<gene>
    <name evidence="1" type="ORF">MRB53_018732</name>
</gene>
<organism evidence="1 2">
    <name type="scientific">Persea americana</name>
    <name type="common">Avocado</name>
    <dbReference type="NCBI Taxonomy" id="3435"/>
    <lineage>
        <taxon>Eukaryota</taxon>
        <taxon>Viridiplantae</taxon>
        <taxon>Streptophyta</taxon>
        <taxon>Embryophyta</taxon>
        <taxon>Tracheophyta</taxon>
        <taxon>Spermatophyta</taxon>
        <taxon>Magnoliopsida</taxon>
        <taxon>Magnoliidae</taxon>
        <taxon>Laurales</taxon>
        <taxon>Lauraceae</taxon>
        <taxon>Persea</taxon>
    </lineage>
</organism>
<evidence type="ECO:0000313" key="2">
    <source>
        <dbReference type="Proteomes" id="UP001234297"/>
    </source>
</evidence>
<protein>
    <submittedName>
        <fullName evidence="1">Uncharacterized protein</fullName>
    </submittedName>
</protein>
<name>A0ACC2M8W1_PERAE</name>
<proteinExistence type="predicted"/>
<evidence type="ECO:0000313" key="1">
    <source>
        <dbReference type="EMBL" id="KAJ8642038.1"/>
    </source>
</evidence>
<dbReference type="Proteomes" id="UP001234297">
    <property type="component" value="Chromosome 5"/>
</dbReference>
<dbReference type="EMBL" id="CM056813">
    <property type="protein sequence ID" value="KAJ8642038.1"/>
    <property type="molecule type" value="Genomic_DNA"/>
</dbReference>
<comment type="caution">
    <text evidence="1">The sequence shown here is derived from an EMBL/GenBank/DDBJ whole genome shotgun (WGS) entry which is preliminary data.</text>
</comment>
<accession>A0ACC2M8W1</accession>
<reference evidence="1 2" key="1">
    <citation type="journal article" date="2022" name="Hortic Res">
        <title>A haplotype resolved chromosomal level avocado genome allows analysis of novel avocado genes.</title>
        <authorList>
            <person name="Nath O."/>
            <person name="Fletcher S.J."/>
            <person name="Hayward A."/>
            <person name="Shaw L.M."/>
            <person name="Masouleh A.K."/>
            <person name="Furtado A."/>
            <person name="Henry R.J."/>
            <person name="Mitter N."/>
        </authorList>
    </citation>
    <scope>NUCLEOTIDE SEQUENCE [LARGE SCALE GENOMIC DNA]</scope>
    <source>
        <strain evidence="2">cv. Hass</strain>
    </source>
</reference>